<dbReference type="Pfam" id="PF09339">
    <property type="entry name" value="HTH_IclR"/>
    <property type="match status" value="1"/>
</dbReference>
<dbReference type="Pfam" id="PF01614">
    <property type="entry name" value="IclR_C"/>
    <property type="match status" value="1"/>
</dbReference>
<evidence type="ECO:0000256" key="1">
    <source>
        <dbReference type="ARBA" id="ARBA00023015"/>
    </source>
</evidence>
<keyword evidence="1" id="KW-0805">Transcription regulation</keyword>
<sequence length="249" mass="27592">MDKTLLKGLQVLTHVAHADRNVRIMDVAESLNLTKSNAYRVLKTLESAGFIRQDPRTKDFLPSIRIWELGTQVMNRLDIRSRAAEALHRLAEQSRETVHLAILDGREVVYIDKIDSPEPVSAYTRLGGRAPAHCVATGKAMLSQLADAELSRLLVDLERHSPFTITDPARLREELAEARANGHSINRGEWRDSVWGLAAPITDASGGVAAAVGVSGPRYRLDSEPRCEELALLVRRAAKDILESLRHRG</sequence>
<dbReference type="Gene3D" id="1.10.10.10">
    <property type="entry name" value="Winged helix-like DNA-binding domain superfamily/Winged helix DNA-binding domain"/>
    <property type="match status" value="1"/>
</dbReference>
<dbReference type="GO" id="GO:0045892">
    <property type="term" value="P:negative regulation of DNA-templated transcription"/>
    <property type="evidence" value="ECO:0007669"/>
    <property type="project" value="TreeGrafter"/>
</dbReference>
<dbReference type="InterPro" id="IPR005471">
    <property type="entry name" value="Tscrpt_reg_IclR_N"/>
</dbReference>
<reference evidence="6" key="2">
    <citation type="submission" date="2021-04" db="EMBL/GenBank/DDBJ databases">
        <title>Isolation and genomic analysis of the ibuprofen-degrading bacterium Sphingomonas strain MPO218.</title>
        <authorList>
            <person name="Aulestia M."/>
            <person name="Flores A."/>
            <person name="Mangas E.L."/>
            <person name="Perez-Pulido A.J."/>
            <person name="Santero E."/>
            <person name="Camacho E.M."/>
        </authorList>
    </citation>
    <scope>NUCLEOTIDE SEQUENCE</scope>
    <source>
        <strain evidence="6">MPO218</strain>
    </source>
</reference>
<evidence type="ECO:0000259" key="5">
    <source>
        <dbReference type="PROSITE" id="PS51078"/>
    </source>
</evidence>
<evidence type="ECO:0000313" key="6">
    <source>
        <dbReference type="EMBL" id="QTH21491.1"/>
    </source>
</evidence>
<dbReference type="InterPro" id="IPR050707">
    <property type="entry name" value="HTH_MetabolicPath_Reg"/>
</dbReference>
<proteinExistence type="predicted"/>
<dbReference type="RefSeq" id="WP_016746102.1">
    <property type="nucleotide sequence ID" value="NZ_CP059319.1"/>
</dbReference>
<dbReference type="InterPro" id="IPR014757">
    <property type="entry name" value="Tscrpt_reg_IclR_C"/>
</dbReference>
<feature type="domain" description="HTH iclR-type" evidence="4">
    <location>
        <begin position="2"/>
        <end position="71"/>
    </location>
</feature>
<keyword evidence="2" id="KW-0238">DNA-binding</keyword>
<gene>
    <name evidence="6" type="ORF">HRJ34_24760</name>
</gene>
<evidence type="ECO:0000313" key="7">
    <source>
        <dbReference type="Proteomes" id="UP000664914"/>
    </source>
</evidence>
<keyword evidence="3" id="KW-0804">Transcription</keyword>
<dbReference type="AlphaFoldDB" id="A0A975D3B4"/>
<dbReference type="SUPFAM" id="SSF55781">
    <property type="entry name" value="GAF domain-like"/>
    <property type="match status" value="1"/>
</dbReference>
<dbReference type="GO" id="GO:0003677">
    <property type="term" value="F:DNA binding"/>
    <property type="evidence" value="ECO:0007669"/>
    <property type="project" value="UniProtKB-KW"/>
</dbReference>
<dbReference type="PANTHER" id="PTHR30136">
    <property type="entry name" value="HELIX-TURN-HELIX TRANSCRIPTIONAL REGULATOR, ICLR FAMILY"/>
    <property type="match status" value="1"/>
</dbReference>
<evidence type="ECO:0000259" key="4">
    <source>
        <dbReference type="PROSITE" id="PS51077"/>
    </source>
</evidence>
<name>A0A975D3B4_9SPHN</name>
<evidence type="ECO:0000256" key="3">
    <source>
        <dbReference type="ARBA" id="ARBA00023163"/>
    </source>
</evidence>
<dbReference type="InterPro" id="IPR036390">
    <property type="entry name" value="WH_DNA-bd_sf"/>
</dbReference>
<dbReference type="Proteomes" id="UP000664914">
    <property type="component" value="Chromosome"/>
</dbReference>
<dbReference type="EMBL" id="CP059319">
    <property type="protein sequence ID" value="QTH21491.1"/>
    <property type="molecule type" value="Genomic_DNA"/>
</dbReference>
<dbReference type="SMART" id="SM00346">
    <property type="entry name" value="HTH_ICLR"/>
    <property type="match status" value="1"/>
</dbReference>
<evidence type="ECO:0000256" key="2">
    <source>
        <dbReference type="ARBA" id="ARBA00023125"/>
    </source>
</evidence>
<dbReference type="InterPro" id="IPR036388">
    <property type="entry name" value="WH-like_DNA-bd_sf"/>
</dbReference>
<dbReference type="PROSITE" id="PS51077">
    <property type="entry name" value="HTH_ICLR"/>
    <property type="match status" value="1"/>
</dbReference>
<dbReference type="SUPFAM" id="SSF46785">
    <property type="entry name" value="Winged helix' DNA-binding domain"/>
    <property type="match status" value="1"/>
</dbReference>
<accession>A0A975D3B4</accession>
<dbReference type="InterPro" id="IPR029016">
    <property type="entry name" value="GAF-like_dom_sf"/>
</dbReference>
<dbReference type="Gene3D" id="3.30.450.40">
    <property type="match status" value="1"/>
</dbReference>
<dbReference type="GO" id="GO:0003700">
    <property type="term" value="F:DNA-binding transcription factor activity"/>
    <property type="evidence" value="ECO:0007669"/>
    <property type="project" value="TreeGrafter"/>
</dbReference>
<organism evidence="6 7">
    <name type="scientific">Rhizorhabdus wittichii</name>
    <dbReference type="NCBI Taxonomy" id="160791"/>
    <lineage>
        <taxon>Bacteria</taxon>
        <taxon>Pseudomonadati</taxon>
        <taxon>Pseudomonadota</taxon>
        <taxon>Alphaproteobacteria</taxon>
        <taxon>Sphingomonadales</taxon>
        <taxon>Sphingomonadaceae</taxon>
        <taxon>Rhizorhabdus</taxon>
    </lineage>
</organism>
<protein>
    <submittedName>
        <fullName evidence="6">IclR family transcriptional regulator</fullName>
    </submittedName>
</protein>
<feature type="domain" description="IclR-ED" evidence="5">
    <location>
        <begin position="65"/>
        <end position="247"/>
    </location>
</feature>
<dbReference type="PANTHER" id="PTHR30136:SF24">
    <property type="entry name" value="HTH-TYPE TRANSCRIPTIONAL REPRESSOR ALLR"/>
    <property type="match status" value="1"/>
</dbReference>
<reference evidence="6" key="1">
    <citation type="submission" date="2020-07" db="EMBL/GenBank/DDBJ databases">
        <authorList>
            <person name="Camacho E."/>
        </authorList>
    </citation>
    <scope>NUCLEOTIDE SEQUENCE</scope>
    <source>
        <strain evidence="6">MPO218</strain>
    </source>
</reference>
<dbReference type="PROSITE" id="PS51078">
    <property type="entry name" value="ICLR_ED"/>
    <property type="match status" value="1"/>
</dbReference>